<evidence type="ECO:0000313" key="2">
    <source>
        <dbReference type="Proteomes" id="UP001139308"/>
    </source>
</evidence>
<dbReference type="Proteomes" id="UP001139308">
    <property type="component" value="Unassembled WGS sequence"/>
</dbReference>
<keyword evidence="2" id="KW-1185">Reference proteome</keyword>
<protein>
    <submittedName>
        <fullName evidence="1">Uncharacterized protein</fullName>
    </submittedName>
</protein>
<name>A0A9X1RKS9_9BURK</name>
<organism evidence="1 2">
    <name type="scientific">Paraburkholderia tagetis</name>
    <dbReference type="NCBI Taxonomy" id="2913261"/>
    <lineage>
        <taxon>Bacteria</taxon>
        <taxon>Pseudomonadati</taxon>
        <taxon>Pseudomonadota</taxon>
        <taxon>Betaproteobacteria</taxon>
        <taxon>Burkholderiales</taxon>
        <taxon>Burkholderiaceae</taxon>
        <taxon>Paraburkholderia</taxon>
    </lineage>
</organism>
<evidence type="ECO:0000313" key="1">
    <source>
        <dbReference type="EMBL" id="MCG5072275.1"/>
    </source>
</evidence>
<dbReference type="EMBL" id="JAKLJA010000001">
    <property type="protein sequence ID" value="MCG5072275.1"/>
    <property type="molecule type" value="Genomic_DNA"/>
</dbReference>
<sequence>MTQRSDISGAGGELGPALQCLQNAAQLGLNASVPASGNLPGNVIVSNGWKLFSVGLKSTQAGQISIQRFLDLAGTVPQGAAVTAALTAGTAAYATVGTDGLPFASVQVTVSNSGASAATLSNVQGLFQAS</sequence>
<accession>A0A9X1RKS9</accession>
<proteinExistence type="predicted"/>
<dbReference type="RefSeq" id="WP_238462026.1">
    <property type="nucleotide sequence ID" value="NZ_JAKLJA010000001.1"/>
</dbReference>
<reference evidence="1" key="1">
    <citation type="submission" date="2022-01" db="EMBL/GenBank/DDBJ databases">
        <title>Genome sequence and assembly of Parabukholderia sp. RG36.</title>
        <authorList>
            <person name="Chhetri G."/>
        </authorList>
    </citation>
    <scope>NUCLEOTIDE SEQUENCE</scope>
    <source>
        <strain evidence="1">RG36</strain>
    </source>
</reference>
<comment type="caution">
    <text evidence="1">The sequence shown here is derived from an EMBL/GenBank/DDBJ whole genome shotgun (WGS) entry which is preliminary data.</text>
</comment>
<dbReference type="AlphaFoldDB" id="A0A9X1RKS9"/>
<gene>
    <name evidence="1" type="ORF">L5014_02670</name>
</gene>